<dbReference type="PANTHER" id="PTHR30353:SF15">
    <property type="entry name" value="INNER MEMBRANE PROTEIN YABI"/>
    <property type="match status" value="1"/>
</dbReference>
<accession>A0A935CG37</accession>
<feature type="transmembrane region" description="Helical" evidence="7">
    <location>
        <begin position="42"/>
        <end position="64"/>
    </location>
</feature>
<keyword evidence="3 7" id="KW-1003">Cell membrane</keyword>
<dbReference type="EMBL" id="JADIXZ010000005">
    <property type="protein sequence ID" value="MBK6301716.1"/>
    <property type="molecule type" value="Genomic_DNA"/>
</dbReference>
<evidence type="ECO:0000256" key="6">
    <source>
        <dbReference type="ARBA" id="ARBA00023136"/>
    </source>
</evidence>
<reference evidence="12 13" key="1">
    <citation type="submission" date="2020-10" db="EMBL/GenBank/DDBJ databases">
        <title>Connecting structure to function with the recovery of over 1000 high-quality activated sludge metagenome-assembled genomes encoding full-length rRNA genes using long-read sequencing.</title>
        <authorList>
            <person name="Singleton C.M."/>
            <person name="Petriglieri F."/>
            <person name="Kristensen J.M."/>
            <person name="Kirkegaard R.H."/>
            <person name="Michaelsen T.Y."/>
            <person name="Andersen M.H."/>
            <person name="Karst S.M."/>
            <person name="Dueholm M.S."/>
            <person name="Nielsen P.H."/>
            <person name="Albertsen M."/>
        </authorList>
    </citation>
    <scope>NUCLEOTIDE SEQUENCE [LARGE SCALE GENOMIC DNA]</scope>
    <source>
        <strain evidence="9">AalE_18-Q3-R2-46_BAT3C.188</strain>
        <strain evidence="10">Ega_18-Q3-R5-49_MAXAC.001</strain>
        <strain evidence="11">Ribe_18-Q3-R11-54_MAXAC.001</strain>
    </source>
</reference>
<sequence>MIRANATYWLGRGARKGGETTRAARRLHSPAIRRAETVISRFGAPAVALSFLTVGVQTALNFAAGVLRMPLWRYEVGVVIGALMWAGIYSTIGFAVFEAWVSQSPWLWLGAAIGLIALVVGATRLTNRRLESTPPYASFPDVADSGGRD</sequence>
<dbReference type="AlphaFoldDB" id="A0A935CG37"/>
<protein>
    <submittedName>
        <fullName evidence="9">VTT domain-containing protein</fullName>
    </submittedName>
</protein>
<dbReference type="EMBL" id="JADJIB010000004">
    <property type="protein sequence ID" value="MBK7273978.1"/>
    <property type="molecule type" value="Genomic_DNA"/>
</dbReference>
<dbReference type="Proteomes" id="UP000726105">
    <property type="component" value="Unassembled WGS sequence"/>
</dbReference>
<name>A0A935CG37_9MICO</name>
<evidence type="ECO:0000256" key="3">
    <source>
        <dbReference type="ARBA" id="ARBA00022475"/>
    </source>
</evidence>
<dbReference type="Proteomes" id="UP000886632">
    <property type="component" value="Unassembled WGS sequence"/>
</dbReference>
<evidence type="ECO:0000256" key="2">
    <source>
        <dbReference type="ARBA" id="ARBA00010792"/>
    </source>
</evidence>
<evidence type="ECO:0000313" key="12">
    <source>
        <dbReference type="Proteomes" id="UP000718281"/>
    </source>
</evidence>
<evidence type="ECO:0000313" key="13">
    <source>
        <dbReference type="Proteomes" id="UP000726105"/>
    </source>
</evidence>
<evidence type="ECO:0000256" key="1">
    <source>
        <dbReference type="ARBA" id="ARBA00004651"/>
    </source>
</evidence>
<keyword evidence="6 7" id="KW-0472">Membrane</keyword>
<keyword evidence="5 7" id="KW-1133">Transmembrane helix</keyword>
<evidence type="ECO:0000256" key="5">
    <source>
        <dbReference type="ARBA" id="ARBA00022989"/>
    </source>
</evidence>
<proteinExistence type="inferred from homology"/>
<comment type="subcellular location">
    <subcellularLocation>
        <location evidence="1 7">Cell membrane</location>
        <topology evidence="1 7">Multi-pass membrane protein</topology>
    </subcellularLocation>
</comment>
<keyword evidence="4 7" id="KW-0812">Transmembrane</keyword>
<evidence type="ECO:0000313" key="11">
    <source>
        <dbReference type="EMBL" id="MBL0004296.1"/>
    </source>
</evidence>
<comment type="caution">
    <text evidence="9">The sequence shown here is derived from an EMBL/GenBank/DDBJ whole genome shotgun (WGS) entry which is preliminary data.</text>
</comment>
<feature type="domain" description="VTT" evidence="8">
    <location>
        <begin position="5"/>
        <end position="93"/>
    </location>
</feature>
<gene>
    <name evidence="9" type="ORF">IPF40_11950</name>
    <name evidence="10" type="ORF">IPI13_12685</name>
    <name evidence="11" type="ORF">IPP00_10025</name>
</gene>
<dbReference type="InterPro" id="IPR032816">
    <property type="entry name" value="VTT_dom"/>
</dbReference>
<dbReference type="InterPro" id="IPR032818">
    <property type="entry name" value="DedA-like"/>
</dbReference>
<dbReference type="EMBL" id="JADKGK010000020">
    <property type="protein sequence ID" value="MBL0004296.1"/>
    <property type="molecule type" value="Genomic_DNA"/>
</dbReference>
<evidence type="ECO:0000313" key="10">
    <source>
        <dbReference type="EMBL" id="MBK7273978.1"/>
    </source>
</evidence>
<dbReference type="PANTHER" id="PTHR30353">
    <property type="entry name" value="INNER MEMBRANE PROTEIN DEDA-RELATED"/>
    <property type="match status" value="1"/>
</dbReference>
<evidence type="ECO:0000259" key="8">
    <source>
        <dbReference type="Pfam" id="PF09335"/>
    </source>
</evidence>
<comment type="similarity">
    <text evidence="2 7">Belongs to the DedA family.</text>
</comment>
<dbReference type="Pfam" id="PF09335">
    <property type="entry name" value="VTT_dom"/>
    <property type="match status" value="1"/>
</dbReference>
<feature type="transmembrane region" description="Helical" evidence="7">
    <location>
        <begin position="76"/>
        <end position="100"/>
    </location>
</feature>
<evidence type="ECO:0000256" key="7">
    <source>
        <dbReference type="RuleBase" id="RU367016"/>
    </source>
</evidence>
<organism evidence="9 12">
    <name type="scientific">Candidatus Phosphoribacter hodrii</name>
    <dbReference type="NCBI Taxonomy" id="2953743"/>
    <lineage>
        <taxon>Bacteria</taxon>
        <taxon>Bacillati</taxon>
        <taxon>Actinomycetota</taxon>
        <taxon>Actinomycetes</taxon>
        <taxon>Micrococcales</taxon>
        <taxon>Dermatophilaceae</taxon>
        <taxon>Candidatus Phosphoribacter</taxon>
    </lineage>
</organism>
<feature type="transmembrane region" description="Helical" evidence="7">
    <location>
        <begin position="106"/>
        <end position="125"/>
    </location>
</feature>
<dbReference type="Proteomes" id="UP000718281">
    <property type="component" value="Unassembled WGS sequence"/>
</dbReference>
<comment type="caution">
    <text evidence="7">Lacks conserved residue(s) required for the propagation of feature annotation.</text>
</comment>
<dbReference type="GO" id="GO:0005886">
    <property type="term" value="C:plasma membrane"/>
    <property type="evidence" value="ECO:0007669"/>
    <property type="project" value="UniProtKB-SubCell"/>
</dbReference>
<evidence type="ECO:0000313" key="9">
    <source>
        <dbReference type="EMBL" id="MBK6301716.1"/>
    </source>
</evidence>
<evidence type="ECO:0000256" key="4">
    <source>
        <dbReference type="ARBA" id="ARBA00022692"/>
    </source>
</evidence>